<keyword evidence="2 6" id="KW-0806">Transcription termination</keyword>
<keyword evidence="6" id="KW-0694">RNA-binding</keyword>
<reference evidence="9" key="1">
    <citation type="journal article" date="2019" name="Int. J. Syst. Evol. Microbiol.">
        <title>The Global Catalogue of Microorganisms (GCM) 10K type strain sequencing project: providing services to taxonomists for standard genome sequencing and annotation.</title>
        <authorList>
            <consortium name="The Broad Institute Genomics Platform"/>
            <consortium name="The Broad Institute Genome Sequencing Center for Infectious Disease"/>
            <person name="Wu L."/>
            <person name="Ma J."/>
        </authorList>
    </citation>
    <scope>NUCLEOTIDE SEQUENCE [LARGE SCALE GENOMIC DNA]</scope>
    <source>
        <strain evidence="9">CGMCC 1.12286</strain>
    </source>
</reference>
<keyword evidence="4 6" id="KW-0805">Transcription regulation</keyword>
<keyword evidence="3 6" id="KW-0328">Glycosyltransferase</keyword>
<evidence type="ECO:0000313" key="8">
    <source>
        <dbReference type="EMBL" id="MFD1677297.1"/>
    </source>
</evidence>
<comment type="function">
    <text evidence="6">Also displays a weak uracil phosphoribosyltransferase activity which is not physiologically significant.</text>
</comment>
<keyword evidence="6 8" id="KW-0808">Transferase</keyword>
<comment type="catalytic activity">
    <reaction evidence="6">
        <text>UMP + diphosphate = 5-phospho-alpha-D-ribose 1-diphosphate + uracil</text>
        <dbReference type="Rhea" id="RHEA:13017"/>
        <dbReference type="ChEBI" id="CHEBI:17568"/>
        <dbReference type="ChEBI" id="CHEBI:33019"/>
        <dbReference type="ChEBI" id="CHEBI:57865"/>
        <dbReference type="ChEBI" id="CHEBI:58017"/>
        <dbReference type="EC" id="2.4.2.9"/>
    </reaction>
</comment>
<dbReference type="InterPro" id="IPR000836">
    <property type="entry name" value="PRTase_dom"/>
</dbReference>
<feature type="short sequence motif" description="PRPP-binding" evidence="6">
    <location>
        <begin position="100"/>
        <end position="112"/>
    </location>
</feature>
<comment type="subunit">
    <text evidence="6">Homodimer and homohexamer; in equilibrium.</text>
</comment>
<evidence type="ECO:0000313" key="9">
    <source>
        <dbReference type="Proteomes" id="UP001597079"/>
    </source>
</evidence>
<comment type="function">
    <text evidence="6">Regulates transcriptional attenuation of the pyrimidine nucleotide (pyr) operon by binding in a uridine-dependent manner to specific sites on pyr mRNA. This disrupts an antiterminator hairpin in the RNA and favors formation of a downstream transcription terminator, leading to a reduced expression of downstream genes.</text>
</comment>
<dbReference type="NCBIfam" id="NF003549">
    <property type="entry name" value="PRK05205.1-5"/>
    <property type="match status" value="1"/>
</dbReference>
<dbReference type="Pfam" id="PF00156">
    <property type="entry name" value="Pribosyltran"/>
    <property type="match status" value="1"/>
</dbReference>
<evidence type="ECO:0000256" key="5">
    <source>
        <dbReference type="ARBA" id="ARBA00023163"/>
    </source>
</evidence>
<dbReference type="GO" id="GO:0004845">
    <property type="term" value="F:uracil phosphoribosyltransferase activity"/>
    <property type="evidence" value="ECO:0007669"/>
    <property type="project" value="UniProtKB-EC"/>
</dbReference>
<dbReference type="InterPro" id="IPR029057">
    <property type="entry name" value="PRTase-like"/>
</dbReference>
<dbReference type="Proteomes" id="UP001597079">
    <property type="component" value="Unassembled WGS sequence"/>
</dbReference>
<feature type="domain" description="Phosphoribosyltransferase" evidence="7">
    <location>
        <begin position="9"/>
        <end position="152"/>
    </location>
</feature>
<dbReference type="Gene3D" id="3.40.50.2020">
    <property type="match status" value="1"/>
</dbReference>
<dbReference type="PANTHER" id="PTHR11608">
    <property type="entry name" value="BIFUNCTIONAL PROTEIN PYRR"/>
    <property type="match status" value="1"/>
</dbReference>
<proteinExistence type="inferred from homology"/>
<keyword evidence="9" id="KW-1185">Reference proteome</keyword>
<accession>A0ABW4JLH9</accession>
<evidence type="ECO:0000256" key="2">
    <source>
        <dbReference type="ARBA" id="ARBA00022472"/>
    </source>
</evidence>
<evidence type="ECO:0000256" key="6">
    <source>
        <dbReference type="HAMAP-Rule" id="MF_01219"/>
    </source>
</evidence>
<gene>
    <name evidence="6 8" type="primary">pyrR</name>
    <name evidence="8" type="ORF">ACFSB2_21730</name>
</gene>
<dbReference type="InterPro" id="IPR023050">
    <property type="entry name" value="PyrR"/>
</dbReference>
<comment type="similarity">
    <text evidence="1 6">Belongs to the purine/pyrimidine phosphoribosyltransferase family. PyrR subfamily.</text>
</comment>
<dbReference type="RefSeq" id="WP_377945204.1">
    <property type="nucleotide sequence ID" value="NZ_JBHUCX010000092.1"/>
</dbReference>
<dbReference type="EC" id="2.4.2.9" evidence="6"/>
<evidence type="ECO:0000256" key="1">
    <source>
        <dbReference type="ARBA" id="ARBA00005565"/>
    </source>
</evidence>
<dbReference type="PANTHER" id="PTHR11608:SF0">
    <property type="entry name" value="BIFUNCTIONAL PROTEIN PYRR"/>
    <property type="match status" value="1"/>
</dbReference>
<comment type="caution">
    <text evidence="8">The sequence shown here is derived from an EMBL/GenBank/DDBJ whole genome shotgun (WGS) entry which is preliminary data.</text>
</comment>
<protein>
    <recommendedName>
        <fullName evidence="6">Bifunctional protein PyrR</fullName>
    </recommendedName>
    <domain>
        <recommendedName>
            <fullName evidence="6">Pyrimidine operon regulatory protein</fullName>
        </recommendedName>
    </domain>
    <domain>
        <recommendedName>
            <fullName evidence="6">Uracil phosphoribosyltransferase</fullName>
            <shortName evidence="6">UPRTase</shortName>
            <ecNumber evidence="6">2.4.2.9</ecNumber>
        </recommendedName>
    </domain>
</protein>
<organism evidence="8 9">
    <name type="scientific">Alicyclobacillus fodiniaquatilis</name>
    <dbReference type="NCBI Taxonomy" id="1661150"/>
    <lineage>
        <taxon>Bacteria</taxon>
        <taxon>Bacillati</taxon>
        <taxon>Bacillota</taxon>
        <taxon>Bacilli</taxon>
        <taxon>Bacillales</taxon>
        <taxon>Alicyclobacillaceae</taxon>
        <taxon>Alicyclobacillus</taxon>
    </lineage>
</organism>
<dbReference type="CDD" id="cd06223">
    <property type="entry name" value="PRTases_typeI"/>
    <property type="match status" value="1"/>
</dbReference>
<dbReference type="HAMAP" id="MF_01219">
    <property type="entry name" value="PyrR"/>
    <property type="match status" value="1"/>
</dbReference>
<evidence type="ECO:0000256" key="3">
    <source>
        <dbReference type="ARBA" id="ARBA00022676"/>
    </source>
</evidence>
<keyword evidence="5 6" id="KW-0804">Transcription</keyword>
<evidence type="ECO:0000259" key="7">
    <source>
        <dbReference type="Pfam" id="PF00156"/>
    </source>
</evidence>
<name>A0ABW4JLH9_9BACL</name>
<dbReference type="InterPro" id="IPR050137">
    <property type="entry name" value="PyrR_bifunctional"/>
</dbReference>
<dbReference type="NCBIfam" id="NF003548">
    <property type="entry name" value="PRK05205.1-4"/>
    <property type="match status" value="1"/>
</dbReference>
<sequence length="181" mass="19952">MEQAKVQATQIMDDAAMRRSMTRMAHEIIERNKGLENIVLVGILTRGVVLAKRIASKLEEIEGQRVPCLTLDATPYRDDLQSSDARPHAAPELAVAGRKVVLVDDVLYTGRTVRAALDAIMQAGRAQVVQLATLVDRGHRELPIRPDFIGKNVPTGRNEQVIVKLTEVDGQDGVWIANQRA</sequence>
<evidence type="ECO:0000256" key="4">
    <source>
        <dbReference type="ARBA" id="ARBA00023015"/>
    </source>
</evidence>
<dbReference type="SUPFAM" id="SSF53271">
    <property type="entry name" value="PRTase-like"/>
    <property type="match status" value="1"/>
</dbReference>
<dbReference type="EMBL" id="JBHUCX010000092">
    <property type="protein sequence ID" value="MFD1677297.1"/>
    <property type="molecule type" value="Genomic_DNA"/>
</dbReference>